<sequence>MLKPTRVGLPHDLHIRATLDILTGLSLEIIWLFCPCFLARTFFLIKLSPPITILFKFGKTADTVPVLPLSFPLNIIILSPFFNFME</sequence>
<organism evidence="2 3">
    <name type="scientific">Candidatus Yanofskybacteria bacterium RIFCSPHIGHO2_02_FULL_46_19</name>
    <dbReference type="NCBI Taxonomy" id="1802684"/>
    <lineage>
        <taxon>Bacteria</taxon>
        <taxon>Candidatus Yanofskyibacteriota</taxon>
    </lineage>
</organism>
<reference evidence="2 3" key="1">
    <citation type="journal article" date="2016" name="Nat. Commun.">
        <title>Thousands of microbial genomes shed light on interconnected biogeochemical processes in an aquifer system.</title>
        <authorList>
            <person name="Anantharaman K."/>
            <person name="Brown C.T."/>
            <person name="Hug L.A."/>
            <person name="Sharon I."/>
            <person name="Castelle C.J."/>
            <person name="Probst A.J."/>
            <person name="Thomas B.C."/>
            <person name="Singh A."/>
            <person name="Wilkins M.J."/>
            <person name="Karaoz U."/>
            <person name="Brodie E.L."/>
            <person name="Williams K.H."/>
            <person name="Hubbard S.S."/>
            <person name="Banfield J.F."/>
        </authorList>
    </citation>
    <scope>NUCLEOTIDE SEQUENCE [LARGE SCALE GENOMIC DNA]</scope>
</reference>
<evidence type="ECO:0000256" key="1">
    <source>
        <dbReference type="SAM" id="Phobius"/>
    </source>
</evidence>
<evidence type="ECO:0000313" key="3">
    <source>
        <dbReference type="Proteomes" id="UP000177796"/>
    </source>
</evidence>
<proteinExistence type="predicted"/>
<dbReference type="AlphaFoldDB" id="A0A1F8FT49"/>
<feature type="transmembrane region" description="Helical" evidence="1">
    <location>
        <begin position="65"/>
        <end position="85"/>
    </location>
</feature>
<protein>
    <submittedName>
        <fullName evidence="2">Uncharacterized protein</fullName>
    </submittedName>
</protein>
<keyword evidence="1" id="KW-1133">Transmembrane helix</keyword>
<dbReference type="EMBL" id="MGJY01000013">
    <property type="protein sequence ID" value="OGN16337.1"/>
    <property type="molecule type" value="Genomic_DNA"/>
</dbReference>
<feature type="transmembrane region" description="Helical" evidence="1">
    <location>
        <begin position="21"/>
        <end position="45"/>
    </location>
</feature>
<accession>A0A1F8FT49</accession>
<keyword evidence="1" id="KW-0472">Membrane</keyword>
<evidence type="ECO:0000313" key="2">
    <source>
        <dbReference type="EMBL" id="OGN16337.1"/>
    </source>
</evidence>
<dbReference type="Proteomes" id="UP000177796">
    <property type="component" value="Unassembled WGS sequence"/>
</dbReference>
<keyword evidence="1" id="KW-0812">Transmembrane</keyword>
<gene>
    <name evidence="2" type="ORF">A3C81_02645</name>
</gene>
<name>A0A1F8FT49_9BACT</name>
<comment type="caution">
    <text evidence="2">The sequence shown here is derived from an EMBL/GenBank/DDBJ whole genome shotgun (WGS) entry which is preliminary data.</text>
</comment>